<protein>
    <submittedName>
        <fullName evidence="1">Uncharacterized protein</fullName>
    </submittedName>
</protein>
<comment type="caution">
    <text evidence="1">The sequence shown here is derived from an EMBL/GenBank/DDBJ whole genome shotgun (WGS) entry which is preliminary data.</text>
</comment>
<sequence>MLRWQLNELSRSLQEGYHRESPESNFAHYVFNQTSSHIPFSVANDIDIANLEPSRFNEAPIIAVVGYGLACGREFKDSFLKIWVNGLDRLSVKEAFPSDRASFFYRPTELLGIALGVSNYYNSKPEQSKWLRDIFVKGEEIRVSQDDLWTFLLRAYAANILSVEWKSRSLPIVCEMTVDELALAKWLCSVDLSCSKRFGLIQKEAEINKALLEKCIEFPITVHESDHIALLYFALKRIFEQIIQSLWDDFEQIHHNPQRSIEWLSTTFNNIHTVTRNLQSHLSKESTYQVSNAPSMKKFLLLLNSLRSDIDILEDEIGKQIKIYSSPFIGVNQGNVNIGDNVIMTQNRDKSVTNQTEINASHTNIGFINSGNGNVSNFSQSIGQNTDEITQLIASLRKMAQEFPETKREEVLMDLDGLKEDISTISNPKKQESEKRIKIRLRRLLAIAATITVVVTTAADFSNNVLELYEKLGIPIELNNSRLIQ</sequence>
<proteinExistence type="predicted"/>
<name>A0A6B3N7W2_9CYAN</name>
<accession>A0A6B3N7W2</accession>
<organism evidence="1">
    <name type="scientific">Symploca sp. SIO1C4</name>
    <dbReference type="NCBI Taxonomy" id="2607765"/>
    <lineage>
        <taxon>Bacteria</taxon>
        <taxon>Bacillati</taxon>
        <taxon>Cyanobacteriota</taxon>
        <taxon>Cyanophyceae</taxon>
        <taxon>Coleofasciculales</taxon>
        <taxon>Coleofasciculaceae</taxon>
        <taxon>Symploca</taxon>
    </lineage>
</organism>
<dbReference type="AlphaFoldDB" id="A0A6B3N7W2"/>
<dbReference type="EMBL" id="JAAHFQ010000327">
    <property type="protein sequence ID" value="NER29209.1"/>
    <property type="molecule type" value="Genomic_DNA"/>
</dbReference>
<reference evidence="1" key="1">
    <citation type="submission" date="2019-11" db="EMBL/GenBank/DDBJ databases">
        <title>Genomic insights into an expanded diversity of filamentous marine cyanobacteria reveals the extraordinary biosynthetic potential of Moorea and Okeania.</title>
        <authorList>
            <person name="Ferreira Leao T."/>
            <person name="Wang M."/>
            <person name="Moss N."/>
            <person name="Da Silva R."/>
            <person name="Sanders J."/>
            <person name="Nurk S."/>
            <person name="Gurevich A."/>
            <person name="Humphrey G."/>
            <person name="Reher R."/>
            <person name="Zhu Q."/>
            <person name="Belda-Ferre P."/>
            <person name="Glukhov E."/>
            <person name="Rex R."/>
            <person name="Dorrestein P.C."/>
            <person name="Knight R."/>
            <person name="Pevzner P."/>
            <person name="Gerwick W.H."/>
            <person name="Gerwick L."/>
        </authorList>
    </citation>
    <scope>NUCLEOTIDE SEQUENCE</scope>
    <source>
        <strain evidence="1">SIO1C4</strain>
    </source>
</reference>
<gene>
    <name evidence="1" type="ORF">F6J89_16650</name>
</gene>
<evidence type="ECO:0000313" key="1">
    <source>
        <dbReference type="EMBL" id="NER29209.1"/>
    </source>
</evidence>